<name>A0AA39JCT2_9AGAR</name>
<protein>
    <recommendedName>
        <fullName evidence="4">HypA-like protein</fullName>
    </recommendedName>
</protein>
<evidence type="ECO:0000313" key="2">
    <source>
        <dbReference type="EMBL" id="KAK0440243.1"/>
    </source>
</evidence>
<dbReference type="Proteomes" id="UP001175226">
    <property type="component" value="Unassembled WGS sequence"/>
</dbReference>
<keyword evidence="1" id="KW-0560">Oxidoreductase</keyword>
<accession>A0AA39JCT2</accession>
<organism evidence="2 3">
    <name type="scientific">Armillaria borealis</name>
    <dbReference type="NCBI Taxonomy" id="47425"/>
    <lineage>
        <taxon>Eukaryota</taxon>
        <taxon>Fungi</taxon>
        <taxon>Dikarya</taxon>
        <taxon>Basidiomycota</taxon>
        <taxon>Agaricomycotina</taxon>
        <taxon>Agaricomycetes</taxon>
        <taxon>Agaricomycetidae</taxon>
        <taxon>Agaricales</taxon>
        <taxon>Marasmiineae</taxon>
        <taxon>Physalacriaceae</taxon>
        <taxon>Armillaria</taxon>
    </lineage>
</organism>
<dbReference type="GO" id="GO:0016491">
    <property type="term" value="F:oxidoreductase activity"/>
    <property type="evidence" value="ECO:0007669"/>
    <property type="project" value="UniProtKB-KW"/>
</dbReference>
<evidence type="ECO:0000313" key="3">
    <source>
        <dbReference type="Proteomes" id="UP001175226"/>
    </source>
</evidence>
<sequence>MGRRLSPDLTGITMSTPTFEWFPPPTILPFESTPNTIPGIDAESTLSLQNILRDNHEKWHVFFNNIRFHNHITHHVLAIWALGANKKTIEAVYQEYIPMQRPAIKSPNNISSENFTTHLGDDQYYEAYKAFFRENIKDKGIATVLEEFIFSPSANKQPAMLKRLLSGLVHPIIHTGYGLEFGLPGMTVEGLAQASVHHDQLELLFPPSFFEPVDPLAEKLSANLTLHPEPRDTETETHAFDILARVLKDDTLKFPDTSDPEFFAYTLRDNGKTLLGYTNQWALGPKDVNRKIEELQWMNTILYAIAGFRPGKKFYADFFHMHLVTSSLFLPSFAAYLTPPSQALLLRSYMAVSLAWWVARGRPGFDIPKFFDPPAIQDSEPMISTPTWNLPSVPNPWFAIIQQAVVHPDDHLCKIQRAFVHYATLYGGRSRGQPDFSQTELEGAEKLDGTLFLHAAQLTAKHFEYEGKGEKYPAAQTLWDVS</sequence>
<dbReference type="EMBL" id="JAUEPT010000034">
    <property type="protein sequence ID" value="KAK0440243.1"/>
    <property type="molecule type" value="Genomic_DNA"/>
</dbReference>
<evidence type="ECO:0008006" key="4">
    <source>
        <dbReference type="Google" id="ProtNLM"/>
    </source>
</evidence>
<proteinExistence type="predicted"/>
<dbReference type="InterPro" id="IPR025337">
    <property type="entry name" value="Questin_oxidase-like"/>
</dbReference>
<gene>
    <name evidence="2" type="ORF">EV421DRAFT_1816219</name>
</gene>
<keyword evidence="3" id="KW-1185">Reference proteome</keyword>
<dbReference type="AlphaFoldDB" id="A0AA39JCT2"/>
<comment type="caution">
    <text evidence="2">The sequence shown here is derived from an EMBL/GenBank/DDBJ whole genome shotgun (WGS) entry which is preliminary data.</text>
</comment>
<evidence type="ECO:0000256" key="1">
    <source>
        <dbReference type="ARBA" id="ARBA00023002"/>
    </source>
</evidence>
<dbReference type="PANTHER" id="PTHR35870:SF1">
    <property type="entry name" value="PROTEIN, PUTATIVE (AFU_ORTHOLOGUE AFUA_5G03330)-RELATED"/>
    <property type="match status" value="1"/>
</dbReference>
<dbReference type="Pfam" id="PF14027">
    <property type="entry name" value="Questin_oxidase"/>
    <property type="match status" value="1"/>
</dbReference>
<dbReference type="PANTHER" id="PTHR35870">
    <property type="entry name" value="PROTEIN, PUTATIVE (AFU_ORTHOLOGUE AFUA_5G03330)-RELATED"/>
    <property type="match status" value="1"/>
</dbReference>
<reference evidence="2" key="1">
    <citation type="submission" date="2023-06" db="EMBL/GenBank/DDBJ databases">
        <authorList>
            <consortium name="Lawrence Berkeley National Laboratory"/>
            <person name="Ahrendt S."/>
            <person name="Sahu N."/>
            <person name="Indic B."/>
            <person name="Wong-Bajracharya J."/>
            <person name="Merenyi Z."/>
            <person name="Ke H.-M."/>
            <person name="Monk M."/>
            <person name="Kocsube S."/>
            <person name="Drula E."/>
            <person name="Lipzen A."/>
            <person name="Balint B."/>
            <person name="Henrissat B."/>
            <person name="Andreopoulos B."/>
            <person name="Martin F.M."/>
            <person name="Harder C.B."/>
            <person name="Rigling D."/>
            <person name="Ford K.L."/>
            <person name="Foster G.D."/>
            <person name="Pangilinan J."/>
            <person name="Papanicolaou A."/>
            <person name="Barry K."/>
            <person name="LaButti K."/>
            <person name="Viragh M."/>
            <person name="Koriabine M."/>
            <person name="Yan M."/>
            <person name="Riley R."/>
            <person name="Champramary S."/>
            <person name="Plett K.L."/>
            <person name="Tsai I.J."/>
            <person name="Slot J."/>
            <person name="Sipos G."/>
            <person name="Plett J."/>
            <person name="Nagy L.G."/>
            <person name="Grigoriev I.V."/>
        </authorList>
    </citation>
    <scope>NUCLEOTIDE SEQUENCE</scope>
    <source>
        <strain evidence="2">FPL87.14</strain>
    </source>
</reference>